<dbReference type="AlphaFoldDB" id="A0A2M7V779"/>
<dbReference type="EMBL" id="PFPK01000039">
    <property type="protein sequence ID" value="PIZ94562.1"/>
    <property type="molecule type" value="Genomic_DNA"/>
</dbReference>
<evidence type="ECO:0000313" key="2">
    <source>
        <dbReference type="Proteomes" id="UP000228568"/>
    </source>
</evidence>
<gene>
    <name evidence="1" type="ORF">COX81_03230</name>
</gene>
<accession>A0A2M7V779</accession>
<evidence type="ECO:0000313" key="1">
    <source>
        <dbReference type="EMBL" id="PIZ94562.1"/>
    </source>
</evidence>
<dbReference type="Proteomes" id="UP000228568">
    <property type="component" value="Unassembled WGS sequence"/>
</dbReference>
<name>A0A2M7V779_9BACT</name>
<proteinExistence type="predicted"/>
<organism evidence="1 2">
    <name type="scientific">Candidatus Magasanikbacteria bacterium CG_4_10_14_0_2_um_filter_37_12</name>
    <dbReference type="NCBI Taxonomy" id="1974637"/>
    <lineage>
        <taxon>Bacteria</taxon>
        <taxon>Candidatus Magasanikiibacteriota</taxon>
    </lineage>
</organism>
<reference evidence="2" key="1">
    <citation type="submission" date="2017-09" db="EMBL/GenBank/DDBJ databases">
        <title>Depth-based differentiation of microbial function through sediment-hosted aquifers and enrichment of novel symbionts in the deep terrestrial subsurface.</title>
        <authorList>
            <person name="Probst A.J."/>
            <person name="Ladd B."/>
            <person name="Jarett J.K."/>
            <person name="Geller-Mcgrath D.E."/>
            <person name="Sieber C.M.K."/>
            <person name="Emerson J.B."/>
            <person name="Anantharaman K."/>
            <person name="Thomas B.C."/>
            <person name="Malmstrom R."/>
            <person name="Stieglmeier M."/>
            <person name="Klingl A."/>
            <person name="Woyke T."/>
            <person name="Ryan C.M."/>
            <person name="Banfield J.F."/>
        </authorList>
    </citation>
    <scope>NUCLEOTIDE SEQUENCE [LARGE SCALE GENOMIC DNA]</scope>
</reference>
<comment type="caution">
    <text evidence="1">The sequence shown here is derived from an EMBL/GenBank/DDBJ whole genome shotgun (WGS) entry which is preliminary data.</text>
</comment>
<protein>
    <submittedName>
        <fullName evidence="1">Uncharacterized protein</fullName>
    </submittedName>
</protein>
<sequence>MFGDAAIQPLALEGLDHILPEKKERISKLVNNYIFQRLCRGFEIYQELLKENRDNEEQLKNIEKRMAKVGIILTQFTLQDILRAYQVSEQLEKCKAESFSIQLFATQLVEDGTDKKLLHEWTHREGDEVADRPTVYLNEIVSYTWAVENYVTLDIAPANFPSDKILPKIYEGFKKNG</sequence>